<reference evidence="1 2" key="1">
    <citation type="submission" date="2016-11" db="EMBL/GenBank/DDBJ databases">
        <title>Actinomyces gypaetusis sp. nov. isolated from the vulture Gypaetus barbatus in Qinghai Tibet Plateau China.</title>
        <authorList>
            <person name="Meng X."/>
        </authorList>
    </citation>
    <scope>NUCLEOTIDE SEQUENCE [LARGE SCALE GENOMIC DNA]</scope>
    <source>
        <strain evidence="1 2">VUL4_2</strain>
    </source>
</reference>
<proteinExistence type="predicted"/>
<dbReference type="Proteomes" id="UP000186785">
    <property type="component" value="Unassembled WGS sequence"/>
</dbReference>
<accession>A0A1Q5PPR3</accession>
<comment type="caution">
    <text evidence="1">The sequence shown here is derived from an EMBL/GenBank/DDBJ whole genome shotgun (WGS) entry which is preliminary data.</text>
</comment>
<dbReference type="AlphaFoldDB" id="A0A1Q5PPR3"/>
<sequence>MVSVETALTIPVIILALMMILTAGKAAIIQGKTCQLANQVARQYTLSQNAESQHVTAPVKPSVPAPYRQEIIGNELTITYPARVLFHLPLPAISCQAQILPAAAHAKP</sequence>
<dbReference type="EMBL" id="MQSV01000001">
    <property type="protein sequence ID" value="OKL49509.1"/>
    <property type="molecule type" value="Genomic_DNA"/>
</dbReference>
<protein>
    <submittedName>
        <fullName evidence="1">Uncharacterized protein</fullName>
    </submittedName>
</protein>
<gene>
    <name evidence="1" type="ORF">BSR29_00675</name>
</gene>
<evidence type="ECO:0000313" key="1">
    <source>
        <dbReference type="EMBL" id="OKL49509.1"/>
    </source>
</evidence>
<keyword evidence="2" id="KW-1185">Reference proteome</keyword>
<name>A0A1Q5PPR3_9ACTO</name>
<organism evidence="1 2">
    <name type="scientific">Boudabousia liubingyangii</name>
    <dbReference type="NCBI Taxonomy" id="1921764"/>
    <lineage>
        <taxon>Bacteria</taxon>
        <taxon>Bacillati</taxon>
        <taxon>Actinomycetota</taxon>
        <taxon>Actinomycetes</taxon>
        <taxon>Actinomycetales</taxon>
        <taxon>Actinomycetaceae</taxon>
        <taxon>Boudabousia</taxon>
    </lineage>
</organism>
<evidence type="ECO:0000313" key="2">
    <source>
        <dbReference type="Proteomes" id="UP000186785"/>
    </source>
</evidence>